<dbReference type="EMBL" id="JACAZE010000001">
    <property type="protein sequence ID" value="KAF7322465.1"/>
    <property type="molecule type" value="Genomic_DNA"/>
</dbReference>
<gene>
    <name evidence="1" type="ORF">HMN09_00024800</name>
</gene>
<evidence type="ECO:0000313" key="1">
    <source>
        <dbReference type="EMBL" id="KAF7322465.1"/>
    </source>
</evidence>
<dbReference type="GO" id="GO:0016787">
    <property type="term" value="F:hydrolase activity"/>
    <property type="evidence" value="ECO:0007669"/>
    <property type="project" value="UniProtKB-KW"/>
</dbReference>
<dbReference type="OrthoDB" id="3171351at2759"/>
<comment type="caution">
    <text evidence="1">The sequence shown here is derived from an EMBL/GenBank/DDBJ whole genome shotgun (WGS) entry which is preliminary data.</text>
</comment>
<reference evidence="1" key="1">
    <citation type="submission" date="2020-05" db="EMBL/GenBank/DDBJ databases">
        <title>Mycena genomes resolve the evolution of fungal bioluminescence.</title>
        <authorList>
            <person name="Tsai I.J."/>
        </authorList>
    </citation>
    <scope>NUCLEOTIDE SEQUENCE</scope>
    <source>
        <strain evidence="1">110903Hualien_Pintung</strain>
    </source>
</reference>
<dbReference type="AlphaFoldDB" id="A0A8H6TVF0"/>
<proteinExistence type="predicted"/>
<sequence length="517" mass="58208">MLSFQHMGVGVVEEIFTEMEKLRPPSTLGLVATVGAGKSHILALLAAVLFSRGHRVIYLPDCPLVAEERIFALKLAFALAFSDEQSIMHRLMESTKTSDFVELARERRDELCFLVDGTDRLDDEMKGFVRAASGGHSLIYTAYTLDASLGCGHNSAWVRIPSGFSTAEYKHWIAHFESKIPSPLNEIYSDYIEDSSGAVPGLLRPLMDYASHGTTQAVTLYRNGCTFSSLTDKVTEFLSRWETWTKPEQSRFYQIMNACMTETIPEARPGANTALWDPRYFYFDREGKGHTLCGVARDAVVDALRLIDGALFTKDAWYTAARSSKKFLRAQAIMQICLTRIATGGFSQSESTGRAMRVHVFRHTLSFGWMFEEAWKNSQSMSSFLCIPGLDVCRFLAGIIVRISPRDKMAQLIPMQITTNTLCADLATPFFAVVWHKWEAAIREEGFNVVHTYACVDGLTEDSEELMRISIDQREKVKFISPPYTMRNLSVAQLDPKLGRILRPERNLTPDLVKRLP</sequence>
<organism evidence="1 2">
    <name type="scientific">Mycena chlorophos</name>
    <name type="common">Agaric fungus</name>
    <name type="synonym">Agaricus chlorophos</name>
    <dbReference type="NCBI Taxonomy" id="658473"/>
    <lineage>
        <taxon>Eukaryota</taxon>
        <taxon>Fungi</taxon>
        <taxon>Dikarya</taxon>
        <taxon>Basidiomycota</taxon>
        <taxon>Agaricomycotina</taxon>
        <taxon>Agaricomycetes</taxon>
        <taxon>Agaricomycetidae</taxon>
        <taxon>Agaricales</taxon>
        <taxon>Marasmiineae</taxon>
        <taxon>Mycenaceae</taxon>
        <taxon>Mycena</taxon>
    </lineage>
</organism>
<dbReference type="Proteomes" id="UP000613580">
    <property type="component" value="Unassembled WGS sequence"/>
</dbReference>
<name>A0A8H6TVF0_MYCCL</name>
<evidence type="ECO:0000313" key="2">
    <source>
        <dbReference type="Proteomes" id="UP000613580"/>
    </source>
</evidence>
<keyword evidence="1" id="KW-0378">Hydrolase</keyword>
<protein>
    <submittedName>
        <fullName evidence="1">Glycoside hydrolase</fullName>
    </submittedName>
</protein>
<accession>A0A8H6TVF0</accession>
<keyword evidence="2" id="KW-1185">Reference proteome</keyword>